<feature type="region of interest" description="Disordered" evidence="7">
    <location>
        <begin position="728"/>
        <end position="757"/>
    </location>
</feature>
<gene>
    <name evidence="11" type="ORF">Pyn_08773</name>
</gene>
<keyword evidence="4" id="KW-0547">Nucleotide-binding</keyword>
<comment type="similarity">
    <text evidence="2">Belongs to the ORC5 family.</text>
</comment>
<comment type="caution">
    <text evidence="11">The sequence shown here is derived from an EMBL/GenBank/DDBJ whole genome shotgun (WGS) entry which is preliminary data.</text>
</comment>
<feature type="domain" description="Origin recognition complex subunit 5 C-terminal" evidence="9">
    <location>
        <begin position="704"/>
        <end position="861"/>
    </location>
</feature>
<feature type="region of interest" description="Disordered" evidence="7">
    <location>
        <begin position="317"/>
        <end position="368"/>
    </location>
</feature>
<dbReference type="GO" id="GO:0006270">
    <property type="term" value="P:DNA replication initiation"/>
    <property type="evidence" value="ECO:0007669"/>
    <property type="project" value="TreeGrafter"/>
</dbReference>
<dbReference type="Gene3D" id="3.40.50.300">
    <property type="entry name" value="P-loop containing nucleotide triphosphate hydrolases"/>
    <property type="match status" value="1"/>
</dbReference>
<evidence type="ECO:0000259" key="10">
    <source>
        <dbReference type="Pfam" id="PF21639"/>
    </source>
</evidence>
<evidence type="ECO:0000256" key="2">
    <source>
        <dbReference type="ARBA" id="ARBA00006269"/>
    </source>
</evidence>
<dbReference type="InterPro" id="IPR020796">
    <property type="entry name" value="ORC5"/>
</dbReference>
<protein>
    <submittedName>
        <fullName evidence="11">Uncharacterized protein</fullName>
    </submittedName>
</protein>
<dbReference type="AlphaFoldDB" id="A0A314ZB84"/>
<feature type="compositionally biased region" description="Basic and acidic residues" evidence="7">
    <location>
        <begin position="746"/>
        <end position="756"/>
    </location>
</feature>
<dbReference type="InterPro" id="IPR027417">
    <property type="entry name" value="P-loop_NTPase"/>
</dbReference>
<evidence type="ECO:0000256" key="5">
    <source>
        <dbReference type="ARBA" id="ARBA00022840"/>
    </source>
</evidence>
<reference evidence="11 12" key="1">
    <citation type="submission" date="2018-02" db="EMBL/GenBank/DDBJ databases">
        <title>Draft genome of wild Prunus yedoensis var. nudiflora.</title>
        <authorList>
            <person name="Baek S."/>
            <person name="Kim J.-H."/>
            <person name="Choi K."/>
            <person name="Kim G.-B."/>
            <person name="Cho A."/>
            <person name="Jang H."/>
            <person name="Shin C.-H."/>
            <person name="Yu H.-J."/>
            <person name="Mun J.-H."/>
        </authorList>
    </citation>
    <scope>NUCLEOTIDE SEQUENCE [LARGE SCALE GENOMIC DNA]</scope>
    <source>
        <strain evidence="12">cv. Jeju island</strain>
        <tissue evidence="11">Leaf</tissue>
    </source>
</reference>
<dbReference type="PANTHER" id="PTHR12705">
    <property type="entry name" value="ORIGIN RECOGNITION COMPLEX SUBUNIT 5"/>
    <property type="match status" value="1"/>
</dbReference>
<feature type="domain" description="Orc1-like AAA ATPase" evidence="8">
    <location>
        <begin position="388"/>
        <end position="528"/>
    </location>
</feature>
<dbReference type="GO" id="GO:0005664">
    <property type="term" value="C:nuclear origin of replication recognition complex"/>
    <property type="evidence" value="ECO:0007669"/>
    <property type="project" value="TreeGrafter"/>
</dbReference>
<dbReference type="InterPro" id="IPR041664">
    <property type="entry name" value="AAA_16"/>
</dbReference>
<dbReference type="Pfam" id="PF21639">
    <property type="entry name" value="ORC5_lid"/>
    <property type="match status" value="1"/>
</dbReference>
<dbReference type="STRING" id="2094558.A0A314ZB84"/>
<keyword evidence="12" id="KW-1185">Reference proteome</keyword>
<dbReference type="GO" id="GO:0003688">
    <property type="term" value="F:DNA replication origin binding"/>
    <property type="evidence" value="ECO:0007669"/>
    <property type="project" value="TreeGrafter"/>
</dbReference>
<keyword evidence="5" id="KW-0067">ATP-binding</keyword>
<proteinExistence type="inferred from homology"/>
<evidence type="ECO:0000259" key="9">
    <source>
        <dbReference type="Pfam" id="PF14630"/>
    </source>
</evidence>
<evidence type="ECO:0000256" key="7">
    <source>
        <dbReference type="SAM" id="MobiDB-lite"/>
    </source>
</evidence>
<feature type="compositionally biased region" description="Basic and acidic residues" evidence="7">
    <location>
        <begin position="199"/>
        <end position="214"/>
    </location>
</feature>
<evidence type="ECO:0000256" key="3">
    <source>
        <dbReference type="ARBA" id="ARBA00022705"/>
    </source>
</evidence>
<dbReference type="InterPro" id="IPR047088">
    <property type="entry name" value="ORC5_C"/>
</dbReference>
<keyword evidence="6" id="KW-0539">Nucleus</keyword>
<evidence type="ECO:0000256" key="4">
    <source>
        <dbReference type="ARBA" id="ARBA00022741"/>
    </source>
</evidence>
<dbReference type="SUPFAM" id="SSF52540">
    <property type="entry name" value="P-loop containing nucleoside triphosphate hydrolases"/>
    <property type="match status" value="1"/>
</dbReference>
<dbReference type="Pfam" id="PF14630">
    <property type="entry name" value="ORC5_C"/>
    <property type="match status" value="1"/>
</dbReference>
<dbReference type="FunFam" id="3.40.50.300:FF:002310">
    <property type="entry name" value="Origin of replication complex subunit 5"/>
    <property type="match status" value="1"/>
</dbReference>
<feature type="region of interest" description="Disordered" evidence="7">
    <location>
        <begin position="174"/>
        <end position="214"/>
    </location>
</feature>
<evidence type="ECO:0000259" key="8">
    <source>
        <dbReference type="Pfam" id="PF13191"/>
    </source>
</evidence>
<dbReference type="EMBL" id="PJQY01000156">
    <property type="protein sequence ID" value="PQQ17305.1"/>
    <property type="molecule type" value="Genomic_DNA"/>
</dbReference>
<accession>A0A314ZB84</accession>
<dbReference type="PANTHER" id="PTHR12705:SF0">
    <property type="entry name" value="ORIGIN RECOGNITION COMPLEX SUBUNIT 5"/>
    <property type="match status" value="1"/>
</dbReference>
<sequence>MADNEEVEESTARGNGWEVVSLTESTYAASPGPQGVELNNDGKINTYGEQAETSHALFMSGHFVFPPSQHENLPVETDSSKIHDEHVDKDAVTEAEIGIEGGRSSGKEEETLTLKGLNVPDEFTGMPFSKEKDNMLSIGGADFEEGATLEGSMADKEQTIYDAAKYSLDGETALGGSTPYGESTALPGRIEPSEQGLDSSKDISESPRPPHDDKFDVSGLPCGAWWKRRAASLYCHAKEANAYWSIFVAAAVMGLVLLGQRWQNERWQALQQKWQLSVNDQKTGRMFGPISRLKDVIVGSQSRGSFIRHFFPLSGEHSSGFSDQNSDMGKEESPKTTRRTTRSSAAGTPSKNVVEETNASSSQPPTLSDLVLGEERESFSLDDLLSSFPGRRNQIQELLQLLGPRNSPMLPIFVYGGTSTGKTSMVLETFRHLKRPFVYSSCLSCYNPRILFESVLNQLFLHRKNAVNGYSSAKRCESPSDFVNFLREALVSILGNLEGNSGKLSSKRSGKANGNMIYLIFDNLERVRGWEKGSTILPFLFNLYDILKMPEVALIFISSASPDAYYSSMGYVEPIPIYLPDYTQDDLQQIFLRNQATKKLYASFLSVVLRPFCRITRRVDELSPAFSLLFTKYCEPVTNLSVVPNKELNQRLYHYFRPHVAPSLNEIFKVSSHPSTEVEVRETKGKGSTRKIGDCEVDQLDFHMPTSAKYLLISAFLASRNPATLDASLFDSTGGSNSRKRRRKASEKSMEQKETAEQELLLNPGTFPMERLLAIFQCITSVGEGSLDEEEEGYDGLGIRNGNGGLMSDVLLQLSSLCSANFIVTGGSCPLEGSTRYRSTVSEDMVLKVARSIKFPLSKYIYR</sequence>
<dbReference type="InterPro" id="IPR048866">
    <property type="entry name" value="ORC5_lid"/>
</dbReference>
<keyword evidence="3" id="KW-0235">DNA replication</keyword>
<feature type="domain" description="ORC5 lid" evidence="10">
    <location>
        <begin position="601"/>
        <end position="649"/>
    </location>
</feature>
<dbReference type="OrthoDB" id="365981at2759"/>
<dbReference type="Pfam" id="PF13191">
    <property type="entry name" value="AAA_16"/>
    <property type="match status" value="1"/>
</dbReference>
<name>A0A314ZB84_PRUYE</name>
<evidence type="ECO:0000256" key="1">
    <source>
        <dbReference type="ARBA" id="ARBA00004123"/>
    </source>
</evidence>
<feature type="compositionally biased region" description="Polar residues" evidence="7">
    <location>
        <begin position="317"/>
        <end position="327"/>
    </location>
</feature>
<comment type="subcellular location">
    <subcellularLocation>
        <location evidence="1">Nucleus</location>
    </subcellularLocation>
</comment>
<evidence type="ECO:0000313" key="11">
    <source>
        <dbReference type="EMBL" id="PQQ17305.1"/>
    </source>
</evidence>
<organism evidence="11 12">
    <name type="scientific">Prunus yedoensis var. nudiflora</name>
    <dbReference type="NCBI Taxonomy" id="2094558"/>
    <lineage>
        <taxon>Eukaryota</taxon>
        <taxon>Viridiplantae</taxon>
        <taxon>Streptophyta</taxon>
        <taxon>Embryophyta</taxon>
        <taxon>Tracheophyta</taxon>
        <taxon>Spermatophyta</taxon>
        <taxon>Magnoliopsida</taxon>
        <taxon>eudicotyledons</taxon>
        <taxon>Gunneridae</taxon>
        <taxon>Pentapetalae</taxon>
        <taxon>rosids</taxon>
        <taxon>fabids</taxon>
        <taxon>Rosales</taxon>
        <taxon>Rosaceae</taxon>
        <taxon>Amygdaloideae</taxon>
        <taxon>Amygdaleae</taxon>
        <taxon>Prunus</taxon>
    </lineage>
</organism>
<dbReference type="Proteomes" id="UP000250321">
    <property type="component" value="Unassembled WGS sequence"/>
</dbReference>
<feature type="compositionally biased region" description="Polar residues" evidence="7">
    <location>
        <begin position="343"/>
        <end position="366"/>
    </location>
</feature>
<evidence type="ECO:0000256" key="6">
    <source>
        <dbReference type="ARBA" id="ARBA00023242"/>
    </source>
</evidence>
<evidence type="ECO:0000313" key="12">
    <source>
        <dbReference type="Proteomes" id="UP000250321"/>
    </source>
</evidence>